<feature type="region of interest" description="Disordered" evidence="1">
    <location>
        <begin position="742"/>
        <end position="899"/>
    </location>
</feature>
<name>A0A7C8NJM4_ORBOL</name>
<reference evidence="3 4" key="1">
    <citation type="submission" date="2019-06" db="EMBL/GenBank/DDBJ databases">
        <authorList>
            <person name="Palmer J.M."/>
        </authorList>
    </citation>
    <scope>NUCLEOTIDE SEQUENCE [LARGE SCALE GENOMIC DNA]</scope>
    <source>
        <strain evidence="3 4">TWF703</strain>
    </source>
</reference>
<feature type="chain" id="PRO_5028879325" evidence="2">
    <location>
        <begin position="25"/>
        <end position="1187"/>
    </location>
</feature>
<gene>
    <name evidence="3" type="ORF">TWF703_002624</name>
</gene>
<feature type="region of interest" description="Disordered" evidence="1">
    <location>
        <begin position="1139"/>
        <end position="1187"/>
    </location>
</feature>
<evidence type="ECO:0000313" key="4">
    <source>
        <dbReference type="Proteomes" id="UP000480548"/>
    </source>
</evidence>
<feature type="region of interest" description="Disordered" evidence="1">
    <location>
        <begin position="448"/>
        <end position="497"/>
    </location>
</feature>
<comment type="caution">
    <text evidence="3">The sequence shown here is derived from an EMBL/GenBank/DDBJ whole genome shotgun (WGS) entry which is preliminary data.</text>
</comment>
<evidence type="ECO:0000313" key="3">
    <source>
        <dbReference type="EMBL" id="KAF3120386.1"/>
    </source>
</evidence>
<feature type="compositionally biased region" description="Basic and acidic residues" evidence="1">
    <location>
        <begin position="458"/>
        <end position="472"/>
    </location>
</feature>
<feature type="compositionally biased region" description="Low complexity" evidence="1">
    <location>
        <begin position="968"/>
        <end position="980"/>
    </location>
</feature>
<feature type="compositionally biased region" description="Polar residues" evidence="1">
    <location>
        <begin position="991"/>
        <end position="1002"/>
    </location>
</feature>
<feature type="signal peptide" evidence="2">
    <location>
        <begin position="1"/>
        <end position="24"/>
    </location>
</feature>
<sequence length="1187" mass="133157">MSGSSLTAIYLFLLQILIARRSFAWQQINIETGGEDWFRSSVATSPDYYRHSSYSDLSQCYRAPKAQPIHLKGVAIWNRHSYDQSPDIRSVGFYNNSNCNRLTQGNGKYEIRSVPYAIVTLDPAKLAGVSIVDLTYTGIEVFASSWKAIDIERERQNGGILVDVPDTMLSDSVLVWRGEGDPDVPAGQQGWEPLTGGATHIDPGLWSYLTGSMLNLYLREMAERVLNPGWIEIPGALEKSISRLINPYISLRNNEVVKPILGEALRNGLQKLLELPYVSIEWARPYSVHPFIGVKSLFGIEFQGRTGPGQLNAIERRRGESLTPRRTPQEVQLDLSLASIISEPLANLKTNKPSQSAVENSLAASGNRHWWMGGIIAQWEYMTSVLLEARRQYNQLEFGSPNRGPQGQLQIANQAETQSNIIDIEYPEAPPGRRAQLPIQQNRFQDQFGGRITPEGSILRESRIPPEKEVQTVRRKKPSSNRGTQTEPVEGDIETQTEDPTRRMQLEIDTQTDPIQMMRGIQTEEQSQPQSNMETQTEAPIRPETGIQTEDPIWPEMGIQTEGPIRLEFGMQTERPVQPDVQIQTEVFINPEAGVQTERPARLEVELQTEEQPEIGMQTERPALGEMEMQTEEQPEIGMQTERPAQLEVELQTEEQPEIGMQTERPALAEMEIQTEQFIGPEAGIQTERPAQLEVELQTEEQPQIGMQTERPVQRQMEIQTENFREPEAGIQTERPVQTEIETQTEYFMEPETGIQTDRPARTEMEIQTEDIIIPGIGIQTEDRAPAGGHGHAAHQTDLEDFQANLGSPAQSSPSYRSGEQSDVWPDVQIRLRLNQPQNVRIGPENILNSGVSSPEHQSSQEQSEADAKDQSETSAVDQPVNEEVYLSEVDAADQEGKSAANQLALNEIYRSEARSAYQPETGEIYELEVSSQSGSPEDQLEASSLYEPSQEPSRGSSRYSPPRDELGGPQQLGQLLQEPFQREGQEDQPNEQVQSEVQIQSDIDEENLEYQAQMEMSPPLILLGTGIPELEVPNFDINGIQNADFRNINDLSALRNFDPQFLDQEELRQLLGSNRPQSEPARSSSAASPRRYNSNTLAEAVPTVDPSDYLLQKLREAGIEPGAMSSIDFPGESFIEDDFRGLQNDLENENEMGNSRRRRPRVNLPDLGLGPTQVEGNSRIDLEDQS</sequence>
<feature type="compositionally biased region" description="Low complexity" evidence="1">
    <location>
        <begin position="853"/>
        <end position="863"/>
    </location>
</feature>
<proteinExistence type="predicted"/>
<feature type="compositionally biased region" description="Polar residues" evidence="1">
    <location>
        <begin position="805"/>
        <end position="821"/>
    </location>
</feature>
<evidence type="ECO:0000256" key="1">
    <source>
        <dbReference type="SAM" id="MobiDB-lite"/>
    </source>
</evidence>
<feature type="region of interest" description="Disordered" evidence="1">
    <location>
        <begin position="922"/>
        <end position="1004"/>
    </location>
</feature>
<dbReference type="Proteomes" id="UP000480548">
    <property type="component" value="Unassembled WGS sequence"/>
</dbReference>
<organism evidence="3 4">
    <name type="scientific">Orbilia oligospora</name>
    <name type="common">Nematode-trapping fungus</name>
    <name type="synonym">Arthrobotrys oligospora</name>
    <dbReference type="NCBI Taxonomy" id="2813651"/>
    <lineage>
        <taxon>Eukaryota</taxon>
        <taxon>Fungi</taxon>
        <taxon>Dikarya</taxon>
        <taxon>Ascomycota</taxon>
        <taxon>Pezizomycotina</taxon>
        <taxon>Orbiliomycetes</taxon>
        <taxon>Orbiliales</taxon>
        <taxon>Orbiliaceae</taxon>
        <taxon>Orbilia</taxon>
    </lineage>
</organism>
<accession>A0A7C8NJM4</accession>
<protein>
    <submittedName>
        <fullName evidence="3">Uncharacterized protein</fullName>
    </submittedName>
</protein>
<dbReference type="AlphaFoldDB" id="A0A7C8NJM4"/>
<dbReference type="EMBL" id="WIQZ01000153">
    <property type="protein sequence ID" value="KAF3120386.1"/>
    <property type="molecule type" value="Genomic_DNA"/>
</dbReference>
<evidence type="ECO:0000256" key="2">
    <source>
        <dbReference type="SAM" id="SignalP"/>
    </source>
</evidence>
<keyword evidence="2" id="KW-0732">Signal</keyword>
<feature type="compositionally biased region" description="Low complexity" evidence="1">
    <location>
        <begin position="1076"/>
        <end position="1092"/>
    </location>
</feature>
<feature type="region of interest" description="Disordered" evidence="1">
    <location>
        <begin position="1072"/>
        <end position="1100"/>
    </location>
</feature>